<dbReference type="Pfam" id="PF03668">
    <property type="entry name" value="RapZ-like_N"/>
    <property type="match status" value="1"/>
</dbReference>
<feature type="domain" description="RapZ C-terminal" evidence="6">
    <location>
        <begin position="157"/>
        <end position="275"/>
    </location>
</feature>
<dbReference type="InterPro" id="IPR005337">
    <property type="entry name" value="RapZ-like"/>
</dbReference>
<evidence type="ECO:0000259" key="6">
    <source>
        <dbReference type="Pfam" id="PF22740"/>
    </source>
</evidence>
<dbReference type="Pfam" id="PF22740">
    <property type="entry name" value="PapZ_C"/>
    <property type="match status" value="1"/>
</dbReference>
<evidence type="ECO:0000256" key="3">
    <source>
        <dbReference type="ARBA" id="ARBA00023134"/>
    </source>
</evidence>
<keyword evidence="3 4" id="KW-0342">GTP-binding</keyword>
<evidence type="ECO:0000259" key="5">
    <source>
        <dbReference type="Pfam" id="PF03668"/>
    </source>
</evidence>
<reference evidence="8" key="1">
    <citation type="journal article" date="2019" name="Int. J. Syst. Evol. Microbiol.">
        <title>The Global Catalogue of Microorganisms (GCM) 10K type strain sequencing project: providing services to taxonomists for standard genome sequencing and annotation.</title>
        <authorList>
            <consortium name="The Broad Institute Genomics Platform"/>
            <consortium name="The Broad Institute Genome Sequencing Center for Infectious Disease"/>
            <person name="Wu L."/>
            <person name="Ma J."/>
        </authorList>
    </citation>
    <scope>NUCLEOTIDE SEQUENCE [LARGE SCALE GENOMIC DNA]</scope>
    <source>
        <strain evidence="8">JCM 31405</strain>
    </source>
</reference>
<feature type="domain" description="RapZ-like N-terminal" evidence="5">
    <location>
        <begin position="2"/>
        <end position="151"/>
    </location>
</feature>
<sequence length="281" mass="31782">MPFVVVSGLSGSGKSTALRTLEDAGFFITDNLPPELWGAMHDLVGARGLRCVAISADARTREFLSALDDSYLRLSRRRDDLRVLFLEANDDVLLKRYNFTRREHPLGENLMFDFARERELLAPLRAIADTVIDTTNLSAKELATKVLRVFRLEHDFHLRLMSFGFKHAPPRDADLVLDVRSLPNPYYDPELRPRTGLDPQVSAYAFHGEASEQFYADLRDFVRVAAERARASGRHGYTVAIGCTGGQHRSVAVASRLAQDLKDLHVDIMDHRDMKEHDPHE</sequence>
<dbReference type="InterPro" id="IPR027417">
    <property type="entry name" value="P-loop_NTPase"/>
</dbReference>
<proteinExistence type="inferred from homology"/>
<evidence type="ECO:0000313" key="8">
    <source>
        <dbReference type="Proteomes" id="UP000644548"/>
    </source>
</evidence>
<dbReference type="PIRSF" id="PIRSF005052">
    <property type="entry name" value="P-loopkin"/>
    <property type="match status" value="1"/>
</dbReference>
<comment type="caution">
    <text evidence="7">The sequence shown here is derived from an EMBL/GenBank/DDBJ whole genome shotgun (WGS) entry which is preliminary data.</text>
</comment>
<dbReference type="NCBIfam" id="NF003828">
    <property type="entry name" value="PRK05416.1"/>
    <property type="match status" value="1"/>
</dbReference>
<dbReference type="EMBL" id="BMQN01000002">
    <property type="protein sequence ID" value="GGR90898.1"/>
    <property type="molecule type" value="Genomic_DNA"/>
</dbReference>
<protein>
    <submittedName>
        <fullName evidence="7">Nucleotide-binding protein</fullName>
    </submittedName>
</protein>
<keyword evidence="1 4" id="KW-0547">Nucleotide-binding</keyword>
<evidence type="ECO:0000256" key="1">
    <source>
        <dbReference type="ARBA" id="ARBA00022741"/>
    </source>
</evidence>
<keyword evidence="8" id="KW-1185">Reference proteome</keyword>
<dbReference type="InterPro" id="IPR053930">
    <property type="entry name" value="RapZ-like_N"/>
</dbReference>
<dbReference type="PANTHER" id="PTHR30448:SF0">
    <property type="entry name" value="RNASE ADAPTER PROTEIN RAPZ"/>
    <property type="match status" value="1"/>
</dbReference>
<evidence type="ECO:0000256" key="4">
    <source>
        <dbReference type="HAMAP-Rule" id="MF_00636"/>
    </source>
</evidence>
<organism evidence="7 8">
    <name type="scientific">Deinococcus sedimenti</name>
    <dbReference type="NCBI Taxonomy" id="1867090"/>
    <lineage>
        <taxon>Bacteria</taxon>
        <taxon>Thermotogati</taxon>
        <taxon>Deinococcota</taxon>
        <taxon>Deinococci</taxon>
        <taxon>Deinococcales</taxon>
        <taxon>Deinococcaceae</taxon>
        <taxon>Deinococcus</taxon>
    </lineage>
</organism>
<dbReference type="HAMAP" id="MF_00636">
    <property type="entry name" value="RapZ_like"/>
    <property type="match status" value="1"/>
</dbReference>
<dbReference type="RefSeq" id="WP_189072744.1">
    <property type="nucleotide sequence ID" value="NZ_BMQN01000002.1"/>
</dbReference>
<name>A0ABQ2S2H0_9DEIO</name>
<dbReference type="InterPro" id="IPR053931">
    <property type="entry name" value="RapZ_C"/>
</dbReference>
<feature type="binding site" evidence="4">
    <location>
        <begin position="8"/>
        <end position="15"/>
    </location>
    <ligand>
        <name>ATP</name>
        <dbReference type="ChEBI" id="CHEBI:30616"/>
    </ligand>
</feature>
<keyword evidence="2 4" id="KW-0067">ATP-binding</keyword>
<gene>
    <name evidence="7" type="ORF">GCM10008960_17460</name>
</gene>
<dbReference type="SUPFAM" id="SSF52540">
    <property type="entry name" value="P-loop containing nucleoside triphosphate hydrolases"/>
    <property type="match status" value="1"/>
</dbReference>
<evidence type="ECO:0000256" key="2">
    <source>
        <dbReference type="ARBA" id="ARBA00022840"/>
    </source>
</evidence>
<feature type="binding site" evidence="4">
    <location>
        <begin position="57"/>
        <end position="60"/>
    </location>
    <ligand>
        <name>GTP</name>
        <dbReference type="ChEBI" id="CHEBI:37565"/>
    </ligand>
</feature>
<dbReference type="Proteomes" id="UP000644548">
    <property type="component" value="Unassembled WGS sequence"/>
</dbReference>
<accession>A0ABQ2S2H0</accession>
<evidence type="ECO:0000313" key="7">
    <source>
        <dbReference type="EMBL" id="GGR90898.1"/>
    </source>
</evidence>
<dbReference type="PANTHER" id="PTHR30448">
    <property type="entry name" value="RNASE ADAPTER PROTEIN RAPZ"/>
    <property type="match status" value="1"/>
</dbReference>
<dbReference type="Gene3D" id="3.40.50.300">
    <property type="entry name" value="P-loop containing nucleotide triphosphate hydrolases"/>
    <property type="match status" value="1"/>
</dbReference>